<comment type="subcellular location">
    <subcellularLocation>
        <location evidence="1">Nucleus</location>
    </subcellularLocation>
</comment>
<sequence length="319" mass="35261">MEAALKRLNDSLTRQPESGPLQPLKRVTTAANKSSLRDGGCGTQMRYRGVRRRPWGRYAAEIRDPQSKERRWLGTFDTAEAAACAYDCAARAMRGVKARTNFAYPTAASPTPPPSLTDNFLPPFHYKKRSQPSVRDIPTPTRGFISPVSIPSGDFPVQAPQRSTSLNTVVFPHVFKPSLAYEPFPNVSLSTSVCVHTSENFPGSNQIRPKYEDLKSGQSDDGLDFFGSKPSDSGLLQEVLNGFYPKPASKCDKSSKTQNQNCTHEAFDEMMGIESDHFDLYLDGFGSPAVAPANFTAPAESNFRDVFQFEELVNSRLFS</sequence>
<dbReference type="GO" id="GO:0005634">
    <property type="term" value="C:nucleus"/>
    <property type="evidence" value="ECO:0007669"/>
    <property type="project" value="UniProtKB-SubCell"/>
</dbReference>
<dbReference type="PANTHER" id="PTHR31677">
    <property type="entry name" value="AP2 DOMAIN CLASS TRANSCRIPTION FACTOR"/>
    <property type="match status" value="1"/>
</dbReference>
<dbReference type="GO" id="GO:0003700">
    <property type="term" value="F:DNA-binding transcription factor activity"/>
    <property type="evidence" value="ECO:0007669"/>
    <property type="project" value="InterPro"/>
</dbReference>
<organism evidence="10 11">
    <name type="scientific">Actinidia chinensis var. chinensis</name>
    <name type="common">Chinese soft-hair kiwi</name>
    <dbReference type="NCBI Taxonomy" id="1590841"/>
    <lineage>
        <taxon>Eukaryota</taxon>
        <taxon>Viridiplantae</taxon>
        <taxon>Streptophyta</taxon>
        <taxon>Embryophyta</taxon>
        <taxon>Tracheophyta</taxon>
        <taxon>Spermatophyta</taxon>
        <taxon>Magnoliopsida</taxon>
        <taxon>eudicotyledons</taxon>
        <taxon>Gunneridae</taxon>
        <taxon>Pentapetalae</taxon>
        <taxon>asterids</taxon>
        <taxon>Ericales</taxon>
        <taxon>Actinidiaceae</taxon>
        <taxon>Actinidia</taxon>
    </lineage>
</organism>
<proteinExistence type="predicted"/>
<feature type="region of interest" description="Disordered" evidence="8">
    <location>
        <begin position="1"/>
        <end position="43"/>
    </location>
</feature>
<keyword evidence="3" id="KW-0611">Plant defense</keyword>
<keyword evidence="4" id="KW-0805">Transcription regulation</keyword>
<evidence type="ECO:0000256" key="1">
    <source>
        <dbReference type="ARBA" id="ARBA00004123"/>
    </source>
</evidence>
<dbReference type="InterPro" id="IPR001471">
    <property type="entry name" value="AP2/ERF_dom"/>
</dbReference>
<dbReference type="Pfam" id="PF00847">
    <property type="entry name" value="AP2"/>
    <property type="match status" value="1"/>
</dbReference>
<dbReference type="GO" id="GO:0006952">
    <property type="term" value="P:defense response"/>
    <property type="evidence" value="ECO:0007669"/>
    <property type="project" value="UniProtKB-KW"/>
</dbReference>
<dbReference type="OrthoDB" id="1902708at2759"/>
<dbReference type="PRINTS" id="PR00367">
    <property type="entry name" value="ETHRSPELEMNT"/>
</dbReference>
<evidence type="ECO:0000256" key="7">
    <source>
        <dbReference type="ARBA" id="ARBA00023242"/>
    </source>
</evidence>
<evidence type="ECO:0000313" key="10">
    <source>
        <dbReference type="EMBL" id="PSR84820.1"/>
    </source>
</evidence>
<protein>
    <submittedName>
        <fullName evidence="10">Ethylene-responsive transcription factor</fullName>
    </submittedName>
</protein>
<evidence type="ECO:0000256" key="6">
    <source>
        <dbReference type="ARBA" id="ARBA00023163"/>
    </source>
</evidence>
<evidence type="ECO:0000256" key="5">
    <source>
        <dbReference type="ARBA" id="ARBA00023125"/>
    </source>
</evidence>
<keyword evidence="5" id="KW-0238">DNA-binding</keyword>
<dbReference type="CDD" id="cd00018">
    <property type="entry name" value="AP2"/>
    <property type="match status" value="1"/>
</dbReference>
<evidence type="ECO:0000256" key="3">
    <source>
        <dbReference type="ARBA" id="ARBA00022821"/>
    </source>
</evidence>
<keyword evidence="2" id="KW-0936">Ethylene signaling pathway</keyword>
<dbReference type="SMART" id="SM00380">
    <property type="entry name" value="AP2"/>
    <property type="match status" value="1"/>
</dbReference>
<dbReference type="Gramene" id="PSR84820">
    <property type="protein sequence ID" value="PSR84820"/>
    <property type="gene ID" value="CEY00_Acc32798"/>
</dbReference>
<dbReference type="Gene3D" id="3.30.730.10">
    <property type="entry name" value="AP2/ERF domain"/>
    <property type="match status" value="1"/>
</dbReference>
<dbReference type="Proteomes" id="UP000241394">
    <property type="component" value="Chromosome LG29"/>
</dbReference>
<dbReference type="GO" id="GO:0009873">
    <property type="term" value="P:ethylene-activated signaling pathway"/>
    <property type="evidence" value="ECO:0007669"/>
    <property type="project" value="UniProtKB-KW"/>
</dbReference>
<dbReference type="STRING" id="1590841.A0A2R6P3F5"/>
<dbReference type="PROSITE" id="PS51032">
    <property type="entry name" value="AP2_ERF"/>
    <property type="match status" value="1"/>
</dbReference>
<accession>A0A2R6P3F5</accession>
<dbReference type="InterPro" id="IPR036955">
    <property type="entry name" value="AP2/ERF_dom_sf"/>
</dbReference>
<keyword evidence="6" id="KW-0804">Transcription</keyword>
<comment type="caution">
    <text evidence="10">The sequence shown here is derived from an EMBL/GenBank/DDBJ whole genome shotgun (WGS) entry which is preliminary data.</text>
</comment>
<evidence type="ECO:0000256" key="8">
    <source>
        <dbReference type="SAM" id="MobiDB-lite"/>
    </source>
</evidence>
<evidence type="ECO:0000256" key="2">
    <source>
        <dbReference type="ARBA" id="ARBA00022745"/>
    </source>
</evidence>
<dbReference type="AlphaFoldDB" id="A0A2R6P3F5"/>
<reference evidence="10 11" key="1">
    <citation type="submission" date="2017-07" db="EMBL/GenBank/DDBJ databases">
        <title>An improved, manually edited Actinidia chinensis var. chinensis (kiwifruit) genome highlights the challenges associated with draft genomes and gene prediction in plants.</title>
        <authorList>
            <person name="Pilkington S."/>
            <person name="Crowhurst R."/>
            <person name="Hilario E."/>
            <person name="Nardozza S."/>
            <person name="Fraser L."/>
            <person name="Peng Y."/>
            <person name="Gunaseelan K."/>
            <person name="Simpson R."/>
            <person name="Tahir J."/>
            <person name="Deroles S."/>
            <person name="Templeton K."/>
            <person name="Luo Z."/>
            <person name="Davy M."/>
            <person name="Cheng C."/>
            <person name="Mcneilage M."/>
            <person name="Scaglione D."/>
            <person name="Liu Y."/>
            <person name="Zhang Q."/>
            <person name="Datson P."/>
            <person name="De Silva N."/>
            <person name="Gardiner S."/>
            <person name="Bassett H."/>
            <person name="Chagne D."/>
            <person name="Mccallum J."/>
            <person name="Dzierzon H."/>
            <person name="Deng C."/>
            <person name="Wang Y.-Y."/>
            <person name="Barron N."/>
            <person name="Manako K."/>
            <person name="Bowen J."/>
            <person name="Foster T."/>
            <person name="Erridge Z."/>
            <person name="Tiffin H."/>
            <person name="Waite C."/>
            <person name="Davies K."/>
            <person name="Grierson E."/>
            <person name="Laing W."/>
            <person name="Kirk R."/>
            <person name="Chen X."/>
            <person name="Wood M."/>
            <person name="Montefiori M."/>
            <person name="Brummell D."/>
            <person name="Schwinn K."/>
            <person name="Catanach A."/>
            <person name="Fullerton C."/>
            <person name="Li D."/>
            <person name="Meiyalaghan S."/>
            <person name="Nieuwenhuizen N."/>
            <person name="Read N."/>
            <person name="Prakash R."/>
            <person name="Hunter D."/>
            <person name="Zhang H."/>
            <person name="Mckenzie M."/>
            <person name="Knabel M."/>
            <person name="Harris A."/>
            <person name="Allan A."/>
            <person name="Chen A."/>
            <person name="Janssen B."/>
            <person name="Plunkett B."/>
            <person name="Dwamena C."/>
            <person name="Voogd C."/>
            <person name="Leif D."/>
            <person name="Lafferty D."/>
            <person name="Souleyre E."/>
            <person name="Varkonyi-Gasic E."/>
            <person name="Gambi F."/>
            <person name="Hanley J."/>
            <person name="Yao J.-L."/>
            <person name="Cheung J."/>
            <person name="David K."/>
            <person name="Warren B."/>
            <person name="Marsh K."/>
            <person name="Snowden K."/>
            <person name="Lin-Wang K."/>
            <person name="Brian L."/>
            <person name="Martinez-Sanchez M."/>
            <person name="Wang M."/>
            <person name="Ileperuma N."/>
            <person name="Macnee N."/>
            <person name="Campin R."/>
            <person name="Mcatee P."/>
            <person name="Drummond R."/>
            <person name="Espley R."/>
            <person name="Ireland H."/>
            <person name="Wu R."/>
            <person name="Atkinson R."/>
            <person name="Karunairetnam S."/>
            <person name="Bulley S."/>
            <person name="Chunkath S."/>
            <person name="Hanley Z."/>
            <person name="Storey R."/>
            <person name="Thrimawithana A."/>
            <person name="Thomson S."/>
            <person name="David C."/>
            <person name="Testolin R."/>
        </authorList>
    </citation>
    <scope>NUCLEOTIDE SEQUENCE [LARGE SCALE GENOMIC DNA]</scope>
    <source>
        <strain evidence="11">cv. Red5</strain>
        <tissue evidence="10">Young leaf</tissue>
    </source>
</reference>
<keyword evidence="7" id="KW-0539">Nucleus</keyword>
<dbReference type="PANTHER" id="PTHR31677:SF146">
    <property type="entry name" value="ETHYLENE-RESPONSIVE TRANSCRIPTION FACTOR ESR2"/>
    <property type="match status" value="1"/>
</dbReference>
<reference evidence="11" key="2">
    <citation type="journal article" date="2018" name="BMC Genomics">
        <title>A manually annotated Actinidia chinensis var. chinensis (kiwifruit) genome highlights the challenges associated with draft genomes and gene prediction in plants.</title>
        <authorList>
            <person name="Pilkington S.M."/>
            <person name="Crowhurst R."/>
            <person name="Hilario E."/>
            <person name="Nardozza S."/>
            <person name="Fraser L."/>
            <person name="Peng Y."/>
            <person name="Gunaseelan K."/>
            <person name="Simpson R."/>
            <person name="Tahir J."/>
            <person name="Deroles S.C."/>
            <person name="Templeton K."/>
            <person name="Luo Z."/>
            <person name="Davy M."/>
            <person name="Cheng C."/>
            <person name="McNeilage M."/>
            <person name="Scaglione D."/>
            <person name="Liu Y."/>
            <person name="Zhang Q."/>
            <person name="Datson P."/>
            <person name="De Silva N."/>
            <person name="Gardiner S.E."/>
            <person name="Bassett H."/>
            <person name="Chagne D."/>
            <person name="McCallum J."/>
            <person name="Dzierzon H."/>
            <person name="Deng C."/>
            <person name="Wang Y.Y."/>
            <person name="Barron L."/>
            <person name="Manako K."/>
            <person name="Bowen J."/>
            <person name="Foster T.M."/>
            <person name="Erridge Z.A."/>
            <person name="Tiffin H."/>
            <person name="Waite C.N."/>
            <person name="Davies K.M."/>
            <person name="Grierson E.P."/>
            <person name="Laing W.A."/>
            <person name="Kirk R."/>
            <person name="Chen X."/>
            <person name="Wood M."/>
            <person name="Montefiori M."/>
            <person name="Brummell D.A."/>
            <person name="Schwinn K.E."/>
            <person name="Catanach A."/>
            <person name="Fullerton C."/>
            <person name="Li D."/>
            <person name="Meiyalaghan S."/>
            <person name="Nieuwenhuizen N."/>
            <person name="Read N."/>
            <person name="Prakash R."/>
            <person name="Hunter D."/>
            <person name="Zhang H."/>
            <person name="McKenzie M."/>
            <person name="Knabel M."/>
            <person name="Harris A."/>
            <person name="Allan A.C."/>
            <person name="Gleave A."/>
            <person name="Chen A."/>
            <person name="Janssen B.J."/>
            <person name="Plunkett B."/>
            <person name="Ampomah-Dwamena C."/>
            <person name="Voogd C."/>
            <person name="Leif D."/>
            <person name="Lafferty D."/>
            <person name="Souleyre E.J.F."/>
            <person name="Varkonyi-Gasic E."/>
            <person name="Gambi F."/>
            <person name="Hanley J."/>
            <person name="Yao J.L."/>
            <person name="Cheung J."/>
            <person name="David K.M."/>
            <person name="Warren B."/>
            <person name="Marsh K."/>
            <person name="Snowden K.C."/>
            <person name="Lin-Wang K."/>
            <person name="Brian L."/>
            <person name="Martinez-Sanchez M."/>
            <person name="Wang M."/>
            <person name="Ileperuma N."/>
            <person name="Macnee N."/>
            <person name="Campin R."/>
            <person name="McAtee P."/>
            <person name="Drummond R.S.M."/>
            <person name="Espley R.V."/>
            <person name="Ireland H.S."/>
            <person name="Wu R."/>
            <person name="Atkinson R.G."/>
            <person name="Karunairetnam S."/>
            <person name="Bulley S."/>
            <person name="Chunkath S."/>
            <person name="Hanley Z."/>
            <person name="Storey R."/>
            <person name="Thrimawithana A.H."/>
            <person name="Thomson S."/>
            <person name="David C."/>
            <person name="Testolin R."/>
            <person name="Huang H."/>
            <person name="Hellens R.P."/>
            <person name="Schaffer R.J."/>
        </authorList>
    </citation>
    <scope>NUCLEOTIDE SEQUENCE [LARGE SCALE GENOMIC DNA]</scope>
    <source>
        <strain evidence="11">cv. Red5</strain>
    </source>
</reference>
<dbReference type="InParanoid" id="A0A2R6P3F5"/>
<dbReference type="InterPro" id="IPR016177">
    <property type="entry name" value="DNA-bd_dom_sf"/>
</dbReference>
<dbReference type="SUPFAM" id="SSF54171">
    <property type="entry name" value="DNA-binding domain"/>
    <property type="match status" value="1"/>
</dbReference>
<name>A0A2R6P3F5_ACTCC</name>
<keyword evidence="11" id="KW-1185">Reference proteome</keyword>
<evidence type="ECO:0000313" key="11">
    <source>
        <dbReference type="Proteomes" id="UP000241394"/>
    </source>
</evidence>
<dbReference type="SMR" id="A0A2R6P3F5"/>
<evidence type="ECO:0000256" key="4">
    <source>
        <dbReference type="ARBA" id="ARBA00023015"/>
    </source>
</evidence>
<dbReference type="GO" id="GO:0003677">
    <property type="term" value="F:DNA binding"/>
    <property type="evidence" value="ECO:0007669"/>
    <property type="project" value="UniProtKB-KW"/>
</dbReference>
<feature type="domain" description="AP2/ERF" evidence="9">
    <location>
        <begin position="46"/>
        <end position="103"/>
    </location>
</feature>
<evidence type="ECO:0000259" key="9">
    <source>
        <dbReference type="PROSITE" id="PS51032"/>
    </source>
</evidence>
<dbReference type="FunFam" id="3.30.730.10:FF:000001">
    <property type="entry name" value="Ethylene-responsive transcription factor 2"/>
    <property type="match status" value="1"/>
</dbReference>
<dbReference type="FunCoup" id="A0A2R6P3F5">
    <property type="interactions" value="2"/>
</dbReference>
<dbReference type="EMBL" id="NKQK01000029">
    <property type="protein sequence ID" value="PSR84820.1"/>
    <property type="molecule type" value="Genomic_DNA"/>
</dbReference>
<gene>
    <name evidence="10" type="ORF">CEY00_Acc32798</name>
</gene>